<keyword evidence="5 6" id="KW-1015">Disulfide bond</keyword>
<evidence type="ECO:0000256" key="2">
    <source>
        <dbReference type="ARBA" id="ARBA00010575"/>
    </source>
</evidence>
<evidence type="ECO:0000256" key="3">
    <source>
        <dbReference type="ARBA" id="ARBA00022525"/>
    </source>
</evidence>
<dbReference type="AlphaFoldDB" id="A0A673FH23"/>
<evidence type="ECO:0008006" key="11">
    <source>
        <dbReference type="Google" id="ProtNLM"/>
    </source>
</evidence>
<dbReference type="InterPro" id="IPR021116">
    <property type="entry name" value="Calcitonin/adrenomedullin"/>
</dbReference>
<evidence type="ECO:0000256" key="1">
    <source>
        <dbReference type="ARBA" id="ARBA00004613"/>
    </source>
</evidence>
<dbReference type="GO" id="GO:0010460">
    <property type="term" value="P:positive regulation of heart rate"/>
    <property type="evidence" value="ECO:0007669"/>
    <property type="project" value="TreeGrafter"/>
</dbReference>
<dbReference type="GO" id="GO:0031700">
    <property type="term" value="F:adrenomedullin receptor binding"/>
    <property type="evidence" value="ECO:0007669"/>
    <property type="project" value="TreeGrafter"/>
</dbReference>
<comment type="subcellular location">
    <subcellularLocation>
        <location evidence="1">Secreted</location>
    </subcellularLocation>
</comment>
<dbReference type="GO" id="GO:0007189">
    <property type="term" value="P:adenylate cyclase-activating G protein-coupled receptor signaling pathway"/>
    <property type="evidence" value="ECO:0007669"/>
    <property type="project" value="TreeGrafter"/>
</dbReference>
<dbReference type="GO" id="GO:0005179">
    <property type="term" value="F:hormone activity"/>
    <property type="evidence" value="ECO:0007669"/>
    <property type="project" value="InterPro"/>
</dbReference>
<dbReference type="Pfam" id="PF00214">
    <property type="entry name" value="Calc_CGRP_IAPP"/>
    <property type="match status" value="1"/>
</dbReference>
<dbReference type="InterPro" id="IPR051665">
    <property type="entry name" value="Adrenomedullin-reg_peptide"/>
</dbReference>
<protein>
    <recommendedName>
        <fullName evidence="11">Adrenomedullin a</fullName>
    </recommendedName>
</protein>
<dbReference type="GO" id="GO:0003073">
    <property type="term" value="P:regulation of systemic arterial blood pressure"/>
    <property type="evidence" value="ECO:0007669"/>
    <property type="project" value="TreeGrafter"/>
</dbReference>
<feature type="signal peptide" evidence="8">
    <location>
        <begin position="1"/>
        <end position="24"/>
    </location>
</feature>
<name>A0A673FH23_9TELE</name>
<dbReference type="PANTHER" id="PTHR23414">
    <property type="entry name" value="ADRENOMEDULLIN, ADM"/>
    <property type="match status" value="1"/>
</dbReference>
<organism evidence="9 10">
    <name type="scientific">Sinocyclocheilus rhinocerous</name>
    <dbReference type="NCBI Taxonomy" id="307959"/>
    <lineage>
        <taxon>Eukaryota</taxon>
        <taxon>Metazoa</taxon>
        <taxon>Chordata</taxon>
        <taxon>Craniata</taxon>
        <taxon>Vertebrata</taxon>
        <taxon>Euteleostomi</taxon>
        <taxon>Actinopterygii</taxon>
        <taxon>Neopterygii</taxon>
        <taxon>Teleostei</taxon>
        <taxon>Ostariophysi</taxon>
        <taxon>Cypriniformes</taxon>
        <taxon>Cyprinidae</taxon>
        <taxon>Cyprininae</taxon>
        <taxon>Sinocyclocheilus</taxon>
    </lineage>
</organism>
<dbReference type="Proteomes" id="UP000472270">
    <property type="component" value="Unassembled WGS sequence"/>
</dbReference>
<evidence type="ECO:0000256" key="6">
    <source>
        <dbReference type="PIRSR" id="PIRSR621116-50"/>
    </source>
</evidence>
<feature type="region of interest" description="Disordered" evidence="7">
    <location>
        <begin position="115"/>
        <end position="138"/>
    </location>
</feature>
<evidence type="ECO:0000256" key="5">
    <source>
        <dbReference type="ARBA" id="ARBA00023157"/>
    </source>
</evidence>
<reference evidence="9" key="2">
    <citation type="submission" date="2025-09" db="UniProtKB">
        <authorList>
            <consortium name="Ensembl"/>
        </authorList>
    </citation>
    <scope>IDENTIFICATION</scope>
</reference>
<feature type="chain" id="PRO_5025685498" description="Adrenomedullin a" evidence="8">
    <location>
        <begin position="25"/>
        <end position="178"/>
    </location>
</feature>
<dbReference type="GO" id="GO:1990410">
    <property type="term" value="P:adrenomedullin receptor signaling pathway"/>
    <property type="evidence" value="ECO:0007669"/>
    <property type="project" value="TreeGrafter"/>
</dbReference>
<evidence type="ECO:0000313" key="10">
    <source>
        <dbReference type="Proteomes" id="UP000472270"/>
    </source>
</evidence>
<evidence type="ECO:0000313" key="9">
    <source>
        <dbReference type="Ensembl" id="ENSSRHP00000001526.1"/>
    </source>
</evidence>
<dbReference type="GO" id="GO:0005615">
    <property type="term" value="C:extracellular space"/>
    <property type="evidence" value="ECO:0007669"/>
    <property type="project" value="TreeGrafter"/>
</dbReference>
<keyword evidence="3" id="KW-0964">Secreted</keyword>
<proteinExistence type="inferred from homology"/>
<dbReference type="PANTHER" id="PTHR23414:SF3">
    <property type="entry name" value="PRO-ADRENOMEDULLIN"/>
    <property type="match status" value="1"/>
</dbReference>
<dbReference type="Ensembl" id="ENSSRHT00000001590.1">
    <property type="protein sequence ID" value="ENSSRHP00000001526.1"/>
    <property type="gene ID" value="ENSSRHG00000001067.1"/>
</dbReference>
<evidence type="ECO:0000256" key="7">
    <source>
        <dbReference type="SAM" id="MobiDB-lite"/>
    </source>
</evidence>
<comment type="similarity">
    <text evidence="2">Belongs to the adrenomedullin family.</text>
</comment>
<accession>A0A673FH23</accession>
<feature type="disulfide bond" evidence="6">
    <location>
        <begin position="90"/>
        <end position="95"/>
    </location>
</feature>
<reference evidence="9" key="1">
    <citation type="submission" date="2025-08" db="UniProtKB">
        <authorList>
            <consortium name="Ensembl"/>
        </authorList>
    </citation>
    <scope>IDENTIFICATION</scope>
</reference>
<keyword evidence="4 8" id="KW-0732">Signal</keyword>
<evidence type="ECO:0000256" key="4">
    <source>
        <dbReference type="ARBA" id="ARBA00022729"/>
    </source>
</evidence>
<sequence>MNSVLQKAFLWCVLTALLPGITSAKPLNTDGLRRLSVWLQGRVRRDVHSLSERSESDSAATNRFLFLSRSVRVKRTEPAYSVKRVERAGCVLSTCSVHELAHLLNMINTKTNNAPAEKISSKGYGRRRRPGMGSISPLKNNPRTPLRFVLSLWFLLARFTEILLIHPLLNISVLSSGT</sequence>
<evidence type="ECO:0000256" key="8">
    <source>
        <dbReference type="SAM" id="SignalP"/>
    </source>
</evidence>
<keyword evidence="10" id="KW-1185">Reference proteome</keyword>